<keyword evidence="1" id="KW-0812">Transmembrane</keyword>
<proteinExistence type="predicted"/>
<dbReference type="Proteomes" id="UP000318380">
    <property type="component" value="Unassembled WGS sequence"/>
</dbReference>
<accession>A0A561BKG9</accession>
<dbReference type="EMBL" id="VIVK01000001">
    <property type="protein sequence ID" value="TWD79377.1"/>
    <property type="molecule type" value="Genomic_DNA"/>
</dbReference>
<organism evidence="2 3">
    <name type="scientific">Kribbella amoyensis</name>
    <dbReference type="NCBI Taxonomy" id="996641"/>
    <lineage>
        <taxon>Bacteria</taxon>
        <taxon>Bacillati</taxon>
        <taxon>Actinomycetota</taxon>
        <taxon>Actinomycetes</taxon>
        <taxon>Propionibacteriales</taxon>
        <taxon>Kribbellaceae</taxon>
        <taxon>Kribbella</taxon>
    </lineage>
</organism>
<comment type="caution">
    <text evidence="2">The sequence shown here is derived from an EMBL/GenBank/DDBJ whole genome shotgun (WGS) entry which is preliminary data.</text>
</comment>
<dbReference type="AlphaFoldDB" id="A0A561BKG9"/>
<keyword evidence="1" id="KW-1133">Transmembrane helix</keyword>
<keyword evidence="1" id="KW-0472">Membrane</keyword>
<evidence type="ECO:0000256" key="1">
    <source>
        <dbReference type="SAM" id="Phobius"/>
    </source>
</evidence>
<sequence>MTPTELRTLLKDAGRPVEPGFDPVPLIRGRARRRRRRRTVAAAVTAGALAVSAAVAVGTFQQHLGEREPTVAAPVDPPRTRIALDEDLNTLPTVVDGRRLVQDPQPKFVTSESGATQYLVATQPGDLLRLRYVCPTRTPQDPMALSVFWESAPASTLVVYTPLRLPSQALCLDKVTVVESTLGAQLPTALVVKPDPSEHGQFNLDIAVYR</sequence>
<evidence type="ECO:0000313" key="3">
    <source>
        <dbReference type="Proteomes" id="UP000318380"/>
    </source>
</evidence>
<name>A0A561BKG9_9ACTN</name>
<evidence type="ECO:0000313" key="2">
    <source>
        <dbReference type="EMBL" id="TWD79377.1"/>
    </source>
</evidence>
<reference evidence="2 3" key="1">
    <citation type="submission" date="2019-06" db="EMBL/GenBank/DDBJ databases">
        <title>Sequencing the genomes of 1000 actinobacteria strains.</title>
        <authorList>
            <person name="Klenk H.-P."/>
        </authorList>
    </citation>
    <scope>NUCLEOTIDE SEQUENCE [LARGE SCALE GENOMIC DNA]</scope>
    <source>
        <strain evidence="2 3">DSM 24683</strain>
    </source>
</reference>
<protein>
    <submittedName>
        <fullName evidence="2">Uncharacterized protein</fullName>
    </submittedName>
</protein>
<feature type="transmembrane region" description="Helical" evidence="1">
    <location>
        <begin position="40"/>
        <end position="60"/>
    </location>
</feature>
<dbReference type="RefSeq" id="WP_145802464.1">
    <property type="nucleotide sequence ID" value="NZ_VIVK01000001.1"/>
</dbReference>
<keyword evidence="3" id="KW-1185">Reference proteome</keyword>
<gene>
    <name evidence="2" type="ORF">FB561_0435</name>
</gene>